<dbReference type="PANTHER" id="PTHR12756">
    <property type="entry name" value="CYTOSOLIC CARBOXYPEPTIDASE"/>
    <property type="match status" value="1"/>
</dbReference>
<dbReference type="PROSITE" id="PS52035">
    <property type="entry name" value="PEPTIDASE_M14"/>
    <property type="match status" value="1"/>
</dbReference>
<dbReference type="GO" id="GO:0004181">
    <property type="term" value="F:metallocarboxypeptidase activity"/>
    <property type="evidence" value="ECO:0007669"/>
    <property type="project" value="InterPro"/>
</dbReference>
<evidence type="ECO:0000313" key="4">
    <source>
        <dbReference type="EMBL" id="QOV91207.1"/>
    </source>
</evidence>
<organism evidence="4 5">
    <name type="scientific">Humisphaera borealis</name>
    <dbReference type="NCBI Taxonomy" id="2807512"/>
    <lineage>
        <taxon>Bacteria</taxon>
        <taxon>Pseudomonadati</taxon>
        <taxon>Planctomycetota</taxon>
        <taxon>Phycisphaerae</taxon>
        <taxon>Tepidisphaerales</taxon>
        <taxon>Tepidisphaeraceae</taxon>
        <taxon>Humisphaera</taxon>
    </lineage>
</organism>
<proteinExistence type="inferred from homology"/>
<protein>
    <recommendedName>
        <fullName evidence="3">Peptidase M14 domain-containing protein</fullName>
    </recommendedName>
</protein>
<dbReference type="GO" id="GO:0006508">
    <property type="term" value="P:proteolysis"/>
    <property type="evidence" value="ECO:0007669"/>
    <property type="project" value="InterPro"/>
</dbReference>
<reference evidence="4 5" key="1">
    <citation type="submission" date="2020-10" db="EMBL/GenBank/DDBJ databases">
        <title>Wide distribution of Phycisphaera-like planctomycetes from WD2101 soil group in peatlands and genome analysis of the first cultivated representative.</title>
        <authorList>
            <person name="Dedysh S.N."/>
            <person name="Beletsky A.V."/>
            <person name="Ivanova A."/>
            <person name="Kulichevskaya I.S."/>
            <person name="Suzina N.E."/>
            <person name="Philippov D.A."/>
            <person name="Rakitin A.L."/>
            <person name="Mardanov A.V."/>
            <person name="Ravin N.V."/>
        </authorList>
    </citation>
    <scope>NUCLEOTIDE SEQUENCE [LARGE SCALE GENOMIC DNA]</scope>
    <source>
        <strain evidence="4 5">M1803</strain>
    </source>
</reference>
<sequence>MPHGPDNGPAWSTDGKQWTYFTPEQFTWDATAKEGTIRFTPDVDVVWIAHQPPYTPSDLERLLEDVGRSRAARVEMIGKTAGGHDLPMVTVTDFSVADDKKACIWLQARQHAWESGTSYVMEGALRFVISDDPKAVELRKTTLFRFTPMIDIDGCAAGKVRFNANGYDLNRNWLAVDLRDPEMLKRMPEIWYGKKAIVAAHSVGPKIDLMVNLHNTETGEYLQTAATDEQAFGRFAKLYDALVERTQFEPSQKFQKPNPKAVVQPPGDSTNSLWQTHGVPVALMELRTSTVKKLGRRPLPADRMAFGKELIVEMAAAAGK</sequence>
<dbReference type="RefSeq" id="WP_206294388.1">
    <property type="nucleotide sequence ID" value="NZ_CP063458.1"/>
</dbReference>
<evidence type="ECO:0000259" key="3">
    <source>
        <dbReference type="PROSITE" id="PS52035"/>
    </source>
</evidence>
<keyword evidence="5" id="KW-1185">Reference proteome</keyword>
<name>A0A7M2X0A6_9BACT</name>
<accession>A0A7M2X0A6</accession>
<dbReference type="Gene3D" id="3.40.630.10">
    <property type="entry name" value="Zn peptidases"/>
    <property type="match status" value="1"/>
</dbReference>
<gene>
    <name evidence="4" type="ORF">IPV69_07560</name>
</gene>
<comment type="similarity">
    <text evidence="2">Belongs to the peptidase M14 family.</text>
</comment>
<dbReference type="Pfam" id="PF00246">
    <property type="entry name" value="Peptidase_M14"/>
    <property type="match status" value="1"/>
</dbReference>
<dbReference type="InterPro" id="IPR050821">
    <property type="entry name" value="Cytosolic_carboxypeptidase"/>
</dbReference>
<dbReference type="Proteomes" id="UP000593765">
    <property type="component" value="Chromosome"/>
</dbReference>
<dbReference type="EMBL" id="CP063458">
    <property type="protein sequence ID" value="QOV91207.1"/>
    <property type="molecule type" value="Genomic_DNA"/>
</dbReference>
<dbReference type="SUPFAM" id="SSF53187">
    <property type="entry name" value="Zn-dependent exopeptidases"/>
    <property type="match status" value="1"/>
</dbReference>
<evidence type="ECO:0000313" key="5">
    <source>
        <dbReference type="Proteomes" id="UP000593765"/>
    </source>
</evidence>
<comment type="cofactor">
    <cofactor evidence="1">
        <name>Zn(2+)</name>
        <dbReference type="ChEBI" id="CHEBI:29105"/>
    </cofactor>
</comment>
<evidence type="ECO:0000256" key="1">
    <source>
        <dbReference type="ARBA" id="ARBA00001947"/>
    </source>
</evidence>
<feature type="active site" description="Proton donor/acceptor" evidence="2">
    <location>
        <position position="285"/>
    </location>
</feature>
<dbReference type="GO" id="GO:0008270">
    <property type="term" value="F:zinc ion binding"/>
    <property type="evidence" value="ECO:0007669"/>
    <property type="project" value="InterPro"/>
</dbReference>
<dbReference type="InterPro" id="IPR000834">
    <property type="entry name" value="Peptidase_M14"/>
</dbReference>
<dbReference type="KEGG" id="hbs:IPV69_07560"/>
<evidence type="ECO:0000256" key="2">
    <source>
        <dbReference type="PROSITE-ProRule" id="PRU01379"/>
    </source>
</evidence>
<feature type="domain" description="Peptidase M14" evidence="3">
    <location>
        <begin position="52"/>
        <end position="320"/>
    </location>
</feature>
<dbReference type="AlphaFoldDB" id="A0A7M2X0A6"/>
<dbReference type="PANTHER" id="PTHR12756:SF11">
    <property type="entry name" value="CYTOSOLIC CARBOXYPEPTIDASE 1"/>
    <property type="match status" value="1"/>
</dbReference>